<dbReference type="Gene3D" id="2.40.240.130">
    <property type="match status" value="1"/>
</dbReference>
<dbReference type="GO" id="GO:0016055">
    <property type="term" value="P:Wnt signaling pathway"/>
    <property type="evidence" value="ECO:0007669"/>
    <property type="project" value="UniProtKB-KW"/>
</dbReference>
<evidence type="ECO:0000256" key="4">
    <source>
        <dbReference type="PROSITE-ProRule" id="PRU00069"/>
    </source>
</evidence>
<dbReference type="EMBL" id="CATQJL010000112">
    <property type="protein sequence ID" value="CAJ0594450.1"/>
    <property type="molecule type" value="Genomic_DNA"/>
</dbReference>
<dbReference type="GO" id="GO:0005634">
    <property type="term" value="C:nucleus"/>
    <property type="evidence" value="ECO:0007669"/>
    <property type="project" value="TreeGrafter"/>
</dbReference>
<dbReference type="InterPro" id="IPR029071">
    <property type="entry name" value="Ubiquitin-like_domsf"/>
</dbReference>
<dbReference type="Proteomes" id="UP001176961">
    <property type="component" value="Unassembled WGS sequence"/>
</dbReference>
<evidence type="ECO:0000259" key="6">
    <source>
        <dbReference type="PROSITE" id="PS50841"/>
    </source>
</evidence>
<dbReference type="GO" id="GO:0032436">
    <property type="term" value="P:positive regulation of proteasomal ubiquitin-dependent protein catabolic process"/>
    <property type="evidence" value="ECO:0007669"/>
    <property type="project" value="TreeGrafter"/>
</dbReference>
<accession>A0AA36GLU7</accession>
<dbReference type="PROSITE" id="PS50132">
    <property type="entry name" value="RGS"/>
    <property type="match status" value="1"/>
</dbReference>
<dbReference type="Pfam" id="PF00778">
    <property type="entry name" value="DIX"/>
    <property type="match status" value="1"/>
</dbReference>
<dbReference type="Gene3D" id="1.10.167.10">
    <property type="entry name" value="Regulator of G-protein Signalling 4, domain 2"/>
    <property type="match status" value="1"/>
</dbReference>
<evidence type="ECO:0000313" key="7">
    <source>
        <dbReference type="EMBL" id="CAJ0594450.1"/>
    </source>
</evidence>
<evidence type="ECO:0000256" key="3">
    <source>
        <dbReference type="ARBA" id="ARBA00022687"/>
    </source>
</evidence>
<dbReference type="InterPro" id="IPR016137">
    <property type="entry name" value="RGS"/>
</dbReference>
<organism evidence="7 8">
    <name type="scientific">Cylicocyclus nassatus</name>
    <name type="common">Nematode worm</name>
    <dbReference type="NCBI Taxonomy" id="53992"/>
    <lineage>
        <taxon>Eukaryota</taxon>
        <taxon>Metazoa</taxon>
        <taxon>Ecdysozoa</taxon>
        <taxon>Nematoda</taxon>
        <taxon>Chromadorea</taxon>
        <taxon>Rhabditida</taxon>
        <taxon>Rhabditina</taxon>
        <taxon>Rhabditomorpha</taxon>
        <taxon>Strongyloidea</taxon>
        <taxon>Strongylidae</taxon>
        <taxon>Cylicocyclus</taxon>
    </lineage>
</organism>
<dbReference type="GO" id="GO:0060090">
    <property type="term" value="F:molecular adaptor activity"/>
    <property type="evidence" value="ECO:0007669"/>
    <property type="project" value="TreeGrafter"/>
</dbReference>
<dbReference type="InterPro" id="IPR038207">
    <property type="entry name" value="DIX_dom_sf"/>
</dbReference>
<comment type="caution">
    <text evidence="7">The sequence shown here is derived from an EMBL/GenBank/DDBJ whole genome shotgun (WGS) entry which is preliminary data.</text>
</comment>
<evidence type="ECO:0000259" key="5">
    <source>
        <dbReference type="PROSITE" id="PS50132"/>
    </source>
</evidence>
<dbReference type="PANTHER" id="PTHR46102">
    <property type="entry name" value="AXIN"/>
    <property type="match status" value="1"/>
</dbReference>
<feature type="domain" description="DIX" evidence="6">
    <location>
        <begin position="409"/>
        <end position="493"/>
    </location>
</feature>
<keyword evidence="8" id="KW-1185">Reference proteome</keyword>
<dbReference type="GO" id="GO:0005737">
    <property type="term" value="C:cytoplasm"/>
    <property type="evidence" value="ECO:0007669"/>
    <property type="project" value="UniProtKB-SubCell"/>
</dbReference>
<evidence type="ECO:0000256" key="2">
    <source>
        <dbReference type="ARBA" id="ARBA00022490"/>
    </source>
</evidence>
<dbReference type="GO" id="GO:0030877">
    <property type="term" value="C:beta-catenin destruction complex"/>
    <property type="evidence" value="ECO:0007669"/>
    <property type="project" value="TreeGrafter"/>
</dbReference>
<sequence length="496" mass="55556">MASDANNFASNVEAVLQDAAALQAFREWIRLDPSRPADCLTLYFAIKGYQTFLSKNDPNTSSMACTLHRKFISQRTGTCSFLPASVRKEMSTRVHSLNSQNPPYPELFDPVQPALRKQLDALHAQFVSSHSFLEFIARGSEGSSSATPEDDFHLLPTSFAPTSTLIRDSGKKNKGFKTRAYSCDASTSRDNDDSSRGIIIDRERHLFKHSDGSIRHDIPEAREAFASVLTERLEVISKELERSDANTYARDLPPDLAACSLLPSLHDNRILEETTSDEEVEKYVGRIDGTRRRSESTSPVLFNFRPTKANPYENGFAPPPAQESHFPFPSLPTPPVFPCKSNKSMDYRLSDSSGFCSSESAYWSERSFGKKKMSLDAHSYQLGTRSLPRRPSHPAPTHNIFATLNCRIDAPPLTLVLRENGQPPMVAKIPSEIITLAKFRRIFGVSRTENKRFLFKSTCEDDSAPYQWSVITDDDAVLPLFDGKITAECRHFNEAL</sequence>
<dbReference type="GO" id="GO:0019901">
    <property type="term" value="F:protein kinase binding"/>
    <property type="evidence" value="ECO:0007669"/>
    <property type="project" value="TreeGrafter"/>
</dbReference>
<protein>
    <recommendedName>
        <fullName evidence="9">DIX domain-containing protein</fullName>
    </recommendedName>
</protein>
<dbReference type="PANTHER" id="PTHR46102:SF2">
    <property type="entry name" value="AXIN"/>
    <property type="match status" value="1"/>
</dbReference>
<dbReference type="PROSITE" id="PS50841">
    <property type="entry name" value="DIX"/>
    <property type="match status" value="1"/>
</dbReference>
<dbReference type="GO" id="GO:0031625">
    <property type="term" value="F:ubiquitin protein ligase binding"/>
    <property type="evidence" value="ECO:0007669"/>
    <property type="project" value="TreeGrafter"/>
</dbReference>
<keyword evidence="3 4" id="KW-0879">Wnt signaling pathway</keyword>
<dbReference type="GO" id="GO:0090090">
    <property type="term" value="P:negative regulation of canonical Wnt signaling pathway"/>
    <property type="evidence" value="ECO:0007669"/>
    <property type="project" value="InterPro"/>
</dbReference>
<keyword evidence="2" id="KW-0963">Cytoplasm</keyword>
<dbReference type="GO" id="GO:0008013">
    <property type="term" value="F:beta-catenin binding"/>
    <property type="evidence" value="ECO:0007669"/>
    <property type="project" value="TreeGrafter"/>
</dbReference>
<evidence type="ECO:0000313" key="8">
    <source>
        <dbReference type="Proteomes" id="UP001176961"/>
    </source>
</evidence>
<feature type="domain" description="RGS" evidence="5">
    <location>
        <begin position="11"/>
        <end position="119"/>
    </location>
</feature>
<evidence type="ECO:0000256" key="1">
    <source>
        <dbReference type="ARBA" id="ARBA00004496"/>
    </source>
</evidence>
<dbReference type="GO" id="GO:0048468">
    <property type="term" value="P:cell development"/>
    <property type="evidence" value="ECO:0007669"/>
    <property type="project" value="TreeGrafter"/>
</dbReference>
<comment type="subcellular location">
    <subcellularLocation>
        <location evidence="1">Cytoplasm</location>
    </subcellularLocation>
</comment>
<name>A0AA36GLU7_CYLNA</name>
<dbReference type="SUPFAM" id="SSF48097">
    <property type="entry name" value="Regulator of G-protein signaling, RGS"/>
    <property type="match status" value="1"/>
</dbReference>
<dbReference type="InterPro" id="IPR043581">
    <property type="entry name" value="Axin-like"/>
</dbReference>
<reference evidence="7" key="1">
    <citation type="submission" date="2023-07" db="EMBL/GenBank/DDBJ databases">
        <authorList>
            <consortium name="CYATHOMIX"/>
        </authorList>
    </citation>
    <scope>NUCLEOTIDE SEQUENCE</scope>
    <source>
        <strain evidence="7">N/A</strain>
    </source>
</reference>
<proteinExistence type="predicted"/>
<evidence type="ECO:0008006" key="9">
    <source>
        <dbReference type="Google" id="ProtNLM"/>
    </source>
</evidence>
<dbReference type="InterPro" id="IPR036305">
    <property type="entry name" value="RGS_sf"/>
</dbReference>
<dbReference type="SUPFAM" id="SSF54236">
    <property type="entry name" value="Ubiquitin-like"/>
    <property type="match status" value="1"/>
</dbReference>
<gene>
    <name evidence="7" type="ORF">CYNAS_LOCUS6433</name>
</gene>
<dbReference type="Pfam" id="PF00615">
    <property type="entry name" value="RGS"/>
    <property type="match status" value="1"/>
</dbReference>
<dbReference type="InterPro" id="IPR001158">
    <property type="entry name" value="DIX"/>
</dbReference>
<dbReference type="SMART" id="SM00315">
    <property type="entry name" value="RGS"/>
    <property type="match status" value="1"/>
</dbReference>
<dbReference type="AlphaFoldDB" id="A0AA36GLU7"/>
<dbReference type="InterPro" id="IPR044926">
    <property type="entry name" value="RGS_subdomain_2"/>
</dbReference>
<dbReference type="GO" id="GO:0005886">
    <property type="term" value="C:plasma membrane"/>
    <property type="evidence" value="ECO:0007669"/>
    <property type="project" value="TreeGrafter"/>
</dbReference>